<keyword evidence="3" id="KW-1185">Reference proteome</keyword>
<proteinExistence type="predicted"/>
<sequence>MSEDERFRPRRAWQSDEDPATTPPDSDDTSGHDLFRPRRGSAAEVEGVTPIPPPVFPRSAGEYAESPSPAPRRSALSSSSPPEPAAPASVAPGFRSALGGGSLARWAVGGVIGALVVGTVSFFATRAPLDADPGPSAPSSPSASASPSAPAVTDADLVSGSDLTGIAAAASWAVTATSTAAADHEGRVACLSTENPAHNPTTSLQRTLATSDADQLAALHRIDVYATEAAAEQMFTERTTALSGCAELPARIVRSSAVTGLGDSAFQITVAFENQPVQFHTVLVTRVGTSIQMLDVARNGAAAEPGLLATAAARTQTALCAAEDATCTVQPAVAAAVVPPVEPVGWLIPADLPRIRLGAGRWTASEPGDLTSQGMGCENMTLVSEPGPTGREQATYLMTQDDQAPATFGVDEMRFTFADAAAATAFAGKLGTALASCKDRVNTATVSELPAVSGTGQDGVAVSSRLFSIRQATADNAAVPYQLAVSVAGPTVTYTIITVTDAYKFTDPQLAELGVRIPVRASQG</sequence>
<evidence type="ECO:0000313" key="3">
    <source>
        <dbReference type="Proteomes" id="UP000093501"/>
    </source>
</evidence>
<dbReference type="EMBL" id="MBQD01000011">
    <property type="protein sequence ID" value="OCL36491.1"/>
    <property type="molecule type" value="Genomic_DNA"/>
</dbReference>
<feature type="region of interest" description="Disordered" evidence="1">
    <location>
        <begin position="1"/>
        <end position="90"/>
    </location>
</feature>
<evidence type="ECO:0000256" key="1">
    <source>
        <dbReference type="SAM" id="MobiDB-lite"/>
    </source>
</evidence>
<name>A0A1C0AQ24_9ACTN</name>
<dbReference type="RefSeq" id="WP_068750785.1">
    <property type="nucleotide sequence ID" value="NZ_LR214441.1"/>
</dbReference>
<comment type="caution">
    <text evidence="2">The sequence shown here is derived from an EMBL/GenBank/DDBJ whole genome shotgun (WGS) entry which is preliminary data.</text>
</comment>
<protein>
    <submittedName>
        <fullName evidence="2">Uncharacterized protein</fullName>
    </submittedName>
</protein>
<feature type="compositionally biased region" description="Low complexity" evidence="1">
    <location>
        <begin position="131"/>
        <end position="151"/>
    </location>
</feature>
<reference evidence="3" key="1">
    <citation type="submission" date="2016-07" db="EMBL/GenBank/DDBJ databases">
        <authorList>
            <person name="Florea S."/>
            <person name="Webb J.S."/>
            <person name="Jaromczyk J."/>
            <person name="Schardl C.L."/>
        </authorList>
    </citation>
    <scope>NUCLEOTIDE SEQUENCE [LARGE SCALE GENOMIC DNA]</scope>
    <source>
        <strain evidence="3">IPBSL-7</strain>
    </source>
</reference>
<evidence type="ECO:0000313" key="2">
    <source>
        <dbReference type="EMBL" id="OCL36491.1"/>
    </source>
</evidence>
<accession>A0A1C0AQ24</accession>
<organism evidence="2 3">
    <name type="scientific">Tessaracoccus lapidicaptus</name>
    <dbReference type="NCBI Taxonomy" id="1427523"/>
    <lineage>
        <taxon>Bacteria</taxon>
        <taxon>Bacillati</taxon>
        <taxon>Actinomycetota</taxon>
        <taxon>Actinomycetes</taxon>
        <taxon>Propionibacteriales</taxon>
        <taxon>Propionibacteriaceae</taxon>
        <taxon>Tessaracoccus</taxon>
    </lineage>
</organism>
<dbReference type="AlphaFoldDB" id="A0A1C0AQ24"/>
<feature type="region of interest" description="Disordered" evidence="1">
    <location>
        <begin position="131"/>
        <end position="153"/>
    </location>
</feature>
<feature type="compositionally biased region" description="Low complexity" evidence="1">
    <location>
        <begin position="64"/>
        <end position="90"/>
    </location>
</feature>
<gene>
    <name evidence="2" type="ORF">BCR15_01070</name>
</gene>
<dbReference type="Proteomes" id="UP000093501">
    <property type="component" value="Unassembled WGS sequence"/>
</dbReference>